<dbReference type="AlphaFoldDB" id="A0A194XH87"/>
<evidence type="ECO:0000313" key="7">
    <source>
        <dbReference type="Proteomes" id="UP000070700"/>
    </source>
</evidence>
<feature type="transmembrane region" description="Helical" evidence="5">
    <location>
        <begin position="68"/>
        <end position="87"/>
    </location>
</feature>
<feature type="non-terminal residue" evidence="6">
    <location>
        <position position="102"/>
    </location>
</feature>
<dbReference type="PANTHER" id="PTHR48022:SF28">
    <property type="entry name" value="MAJOR FACILITATOR SUPERFAMILY (MFS) PROFILE DOMAIN-CONTAINING PROTEIN-RELATED"/>
    <property type="match status" value="1"/>
</dbReference>
<dbReference type="SUPFAM" id="SSF103473">
    <property type="entry name" value="MFS general substrate transporter"/>
    <property type="match status" value="1"/>
</dbReference>
<keyword evidence="3 5" id="KW-1133">Transmembrane helix</keyword>
<gene>
    <name evidence="6" type="ORF">LY89DRAFT_546238</name>
</gene>
<evidence type="ECO:0000256" key="5">
    <source>
        <dbReference type="SAM" id="Phobius"/>
    </source>
</evidence>
<reference evidence="6 7" key="1">
    <citation type="submission" date="2015-10" db="EMBL/GenBank/DDBJ databases">
        <title>Full genome of DAOMC 229536 Phialocephala scopiformis, a fungal endophyte of spruce producing the potent anti-insectan compound rugulosin.</title>
        <authorList>
            <consortium name="DOE Joint Genome Institute"/>
            <person name="Walker A.K."/>
            <person name="Frasz S.L."/>
            <person name="Seifert K.A."/>
            <person name="Miller J.D."/>
            <person name="Mondo S.J."/>
            <person name="Labutti K."/>
            <person name="Lipzen A."/>
            <person name="Dockter R."/>
            <person name="Kennedy M."/>
            <person name="Grigoriev I.V."/>
            <person name="Spatafora J.W."/>
        </authorList>
    </citation>
    <scope>NUCLEOTIDE SEQUENCE [LARGE SCALE GENOMIC DNA]</scope>
    <source>
        <strain evidence="6 7">CBS 120377</strain>
    </source>
</reference>
<feature type="transmembrane region" description="Helical" evidence="5">
    <location>
        <begin position="6"/>
        <end position="24"/>
    </location>
</feature>
<dbReference type="Gene3D" id="1.20.1250.20">
    <property type="entry name" value="MFS general substrate transporter like domains"/>
    <property type="match status" value="1"/>
</dbReference>
<dbReference type="GeneID" id="28817973"/>
<dbReference type="GO" id="GO:0016020">
    <property type="term" value="C:membrane"/>
    <property type="evidence" value="ECO:0007669"/>
    <property type="project" value="UniProtKB-SubCell"/>
</dbReference>
<evidence type="ECO:0000313" key="6">
    <source>
        <dbReference type="EMBL" id="KUJ19528.1"/>
    </source>
</evidence>
<evidence type="ECO:0000256" key="4">
    <source>
        <dbReference type="ARBA" id="ARBA00023136"/>
    </source>
</evidence>
<dbReference type="InterPro" id="IPR036259">
    <property type="entry name" value="MFS_trans_sf"/>
</dbReference>
<keyword evidence="2 5" id="KW-0812">Transmembrane</keyword>
<accession>A0A194XH87</accession>
<protein>
    <submittedName>
        <fullName evidence="6">General substrate transporter</fullName>
    </submittedName>
</protein>
<organism evidence="6 7">
    <name type="scientific">Mollisia scopiformis</name>
    <name type="common">Conifer needle endophyte fungus</name>
    <name type="synonym">Phialocephala scopiformis</name>
    <dbReference type="NCBI Taxonomy" id="149040"/>
    <lineage>
        <taxon>Eukaryota</taxon>
        <taxon>Fungi</taxon>
        <taxon>Dikarya</taxon>
        <taxon>Ascomycota</taxon>
        <taxon>Pezizomycotina</taxon>
        <taxon>Leotiomycetes</taxon>
        <taxon>Helotiales</taxon>
        <taxon>Mollisiaceae</taxon>
        <taxon>Mollisia</taxon>
    </lineage>
</organism>
<dbReference type="InParanoid" id="A0A194XH87"/>
<dbReference type="Proteomes" id="UP000070700">
    <property type="component" value="Unassembled WGS sequence"/>
</dbReference>
<comment type="subcellular location">
    <subcellularLocation>
        <location evidence="1">Membrane</location>
        <topology evidence="1">Multi-pass membrane protein</topology>
    </subcellularLocation>
</comment>
<dbReference type="InterPro" id="IPR050360">
    <property type="entry name" value="MFS_Sugar_Transporters"/>
</dbReference>
<dbReference type="Pfam" id="PF00083">
    <property type="entry name" value="Sugar_tr"/>
    <property type="match status" value="1"/>
</dbReference>
<sequence>VAIVFIYLYYTFYGLSFLSIPFMYPAEINSQRMRDIGTSMSTTTNSALCYVVVSITPTSIANIGWKYYLIYTITNMCFVPIVHFFYVETARLFLEEIDRVFE</sequence>
<evidence type="ECO:0000256" key="2">
    <source>
        <dbReference type="ARBA" id="ARBA00022692"/>
    </source>
</evidence>
<evidence type="ECO:0000256" key="1">
    <source>
        <dbReference type="ARBA" id="ARBA00004141"/>
    </source>
</evidence>
<dbReference type="GO" id="GO:0005351">
    <property type="term" value="F:carbohydrate:proton symporter activity"/>
    <property type="evidence" value="ECO:0007669"/>
    <property type="project" value="TreeGrafter"/>
</dbReference>
<dbReference type="EMBL" id="KQ947411">
    <property type="protein sequence ID" value="KUJ19528.1"/>
    <property type="molecule type" value="Genomic_DNA"/>
</dbReference>
<dbReference type="RefSeq" id="XP_018073883.1">
    <property type="nucleotide sequence ID" value="XM_018208247.1"/>
</dbReference>
<dbReference type="KEGG" id="psco:LY89DRAFT_546238"/>
<dbReference type="PANTHER" id="PTHR48022">
    <property type="entry name" value="PLASTIDIC GLUCOSE TRANSPORTER 4"/>
    <property type="match status" value="1"/>
</dbReference>
<evidence type="ECO:0000256" key="3">
    <source>
        <dbReference type="ARBA" id="ARBA00022989"/>
    </source>
</evidence>
<dbReference type="OrthoDB" id="6612291at2759"/>
<proteinExistence type="predicted"/>
<keyword evidence="7" id="KW-1185">Reference proteome</keyword>
<keyword evidence="4 5" id="KW-0472">Membrane</keyword>
<feature type="non-terminal residue" evidence="6">
    <location>
        <position position="1"/>
    </location>
</feature>
<name>A0A194XH87_MOLSC</name>
<dbReference type="InterPro" id="IPR005828">
    <property type="entry name" value="MFS_sugar_transport-like"/>
</dbReference>